<evidence type="ECO:0000259" key="1">
    <source>
        <dbReference type="Pfam" id="PF05901"/>
    </source>
</evidence>
<reference evidence="2" key="1">
    <citation type="submission" date="2018-12" db="EMBL/GenBank/DDBJ databases">
        <authorList>
            <person name="Will S."/>
            <person name="Neumann-Schaal M."/>
            <person name="Henke P."/>
        </authorList>
    </citation>
    <scope>NUCLEOTIDE SEQUENCE</scope>
    <source>
        <strain evidence="2">PCC 7102</strain>
    </source>
</reference>
<dbReference type="InterPro" id="IPR008613">
    <property type="entry name" value="Excalibur_Ca-bd_domain"/>
</dbReference>
<evidence type="ECO:0000313" key="3">
    <source>
        <dbReference type="Proteomes" id="UP000271624"/>
    </source>
</evidence>
<evidence type="ECO:0000313" key="2">
    <source>
        <dbReference type="EMBL" id="RUS93952.1"/>
    </source>
</evidence>
<accession>A0A3S1BYX0</accession>
<dbReference type="Pfam" id="PF05901">
    <property type="entry name" value="Excalibur"/>
    <property type="match status" value="1"/>
</dbReference>
<feature type="domain" description="Excalibur calcium-binding" evidence="1">
    <location>
        <begin position="44"/>
        <end position="83"/>
    </location>
</feature>
<reference evidence="2" key="2">
    <citation type="journal article" date="2019" name="Genome Biol. Evol.">
        <title>Day and night: Metabolic profiles and evolutionary relationships of six axenic non-marine cyanobacteria.</title>
        <authorList>
            <person name="Will S.E."/>
            <person name="Henke P."/>
            <person name="Boedeker C."/>
            <person name="Huang S."/>
            <person name="Brinkmann H."/>
            <person name="Rohde M."/>
            <person name="Jarek M."/>
            <person name="Friedl T."/>
            <person name="Seufert S."/>
            <person name="Schumacher M."/>
            <person name="Overmann J."/>
            <person name="Neumann-Schaal M."/>
            <person name="Petersen J."/>
        </authorList>
    </citation>
    <scope>NUCLEOTIDE SEQUENCE [LARGE SCALE GENOMIC DNA]</scope>
    <source>
        <strain evidence="2">PCC 7102</strain>
    </source>
</reference>
<name>A0A3S1BYX0_9CYAN</name>
<gene>
    <name evidence="2" type="ORF">DSM106972_094890</name>
</gene>
<dbReference type="Proteomes" id="UP000271624">
    <property type="component" value="Unassembled WGS sequence"/>
</dbReference>
<sequence>MSKLTSVARALQFGTVIAILVFSQTSVLASKSQIARNEAALSRFKTCGAANKAGHKNLRTRVNFTPKGAKRSFDADKDGISCETRRLV</sequence>
<dbReference type="EMBL" id="RSCL01000053">
    <property type="protein sequence ID" value="RUS93952.1"/>
    <property type="molecule type" value="Genomic_DNA"/>
</dbReference>
<organism evidence="2 3">
    <name type="scientific">Dulcicalothrix desertica PCC 7102</name>
    <dbReference type="NCBI Taxonomy" id="232991"/>
    <lineage>
        <taxon>Bacteria</taxon>
        <taxon>Bacillati</taxon>
        <taxon>Cyanobacteriota</taxon>
        <taxon>Cyanophyceae</taxon>
        <taxon>Nostocales</taxon>
        <taxon>Calotrichaceae</taxon>
        <taxon>Dulcicalothrix</taxon>
    </lineage>
</organism>
<protein>
    <recommendedName>
        <fullName evidence="1">Excalibur calcium-binding domain-containing protein</fullName>
    </recommendedName>
</protein>
<comment type="caution">
    <text evidence="2">The sequence shown here is derived from an EMBL/GenBank/DDBJ whole genome shotgun (WGS) entry which is preliminary data.</text>
</comment>
<dbReference type="OrthoDB" id="517475at2"/>
<keyword evidence="3" id="KW-1185">Reference proteome</keyword>
<proteinExistence type="predicted"/>
<dbReference type="AlphaFoldDB" id="A0A3S1BYX0"/>
<dbReference type="RefSeq" id="WP_127087405.1">
    <property type="nucleotide sequence ID" value="NZ_RSCL01000053.1"/>
</dbReference>